<dbReference type="PROSITE" id="PS00141">
    <property type="entry name" value="ASP_PROTEASE"/>
    <property type="match status" value="1"/>
</dbReference>
<evidence type="ECO:0000313" key="9">
    <source>
        <dbReference type="Proteomes" id="UP000265140"/>
    </source>
</evidence>
<keyword evidence="9" id="KW-1185">Reference proteome</keyword>
<dbReference type="InterPro" id="IPR001969">
    <property type="entry name" value="Aspartic_peptidase_AS"/>
</dbReference>
<keyword evidence="3" id="KW-0064">Aspartyl protease</keyword>
<keyword evidence="2" id="KW-0645">Protease</keyword>
<evidence type="ECO:0000256" key="4">
    <source>
        <dbReference type="ARBA" id="ARBA00022757"/>
    </source>
</evidence>
<dbReference type="GO" id="GO:0007586">
    <property type="term" value="P:digestion"/>
    <property type="evidence" value="ECO:0007669"/>
    <property type="project" value="UniProtKB-KW"/>
</dbReference>
<dbReference type="GO" id="GO:0004190">
    <property type="term" value="F:aspartic-type endopeptidase activity"/>
    <property type="evidence" value="ECO:0007669"/>
    <property type="project" value="UniProtKB-KW"/>
</dbReference>
<dbReference type="Gene3D" id="2.40.70.10">
    <property type="entry name" value="Acid Proteases"/>
    <property type="match status" value="1"/>
</dbReference>
<sequence>MNSKVVACTGGCQAIVDTGTSLIVGPDSEINNIKNLIGATTDQNGDFFFILVGTKSGSSFTLPASAYILQVEVLWDTHRCL</sequence>
<dbReference type="AlphaFoldDB" id="A0AAY5KZ69"/>
<keyword evidence="4" id="KW-0222">Digestion</keyword>
<dbReference type="Proteomes" id="UP000265140">
    <property type="component" value="Chromosome 12"/>
</dbReference>
<evidence type="ECO:0000313" key="8">
    <source>
        <dbReference type="Ensembl" id="ENSELUP00000093605.1"/>
    </source>
</evidence>
<evidence type="ECO:0000256" key="5">
    <source>
        <dbReference type="ARBA" id="ARBA00022801"/>
    </source>
</evidence>
<dbReference type="GO" id="GO:0006508">
    <property type="term" value="P:proteolysis"/>
    <property type="evidence" value="ECO:0007669"/>
    <property type="project" value="UniProtKB-KW"/>
</dbReference>
<dbReference type="PROSITE" id="PS51767">
    <property type="entry name" value="PEPTIDASE_A1"/>
    <property type="match status" value="1"/>
</dbReference>
<reference evidence="8" key="2">
    <citation type="submission" date="2025-08" db="UniProtKB">
        <authorList>
            <consortium name="Ensembl"/>
        </authorList>
    </citation>
    <scope>IDENTIFICATION</scope>
</reference>
<keyword evidence="6" id="KW-1015">Disulfide bond</keyword>
<dbReference type="SUPFAM" id="SSF50630">
    <property type="entry name" value="Acid proteases"/>
    <property type="match status" value="1"/>
</dbReference>
<name>A0AAY5KZ69_ESOLU</name>
<organism evidence="8 9">
    <name type="scientific">Esox lucius</name>
    <name type="common">Northern pike</name>
    <dbReference type="NCBI Taxonomy" id="8010"/>
    <lineage>
        <taxon>Eukaryota</taxon>
        <taxon>Metazoa</taxon>
        <taxon>Chordata</taxon>
        <taxon>Craniata</taxon>
        <taxon>Vertebrata</taxon>
        <taxon>Euteleostomi</taxon>
        <taxon>Actinopterygii</taxon>
        <taxon>Neopterygii</taxon>
        <taxon>Teleostei</taxon>
        <taxon>Protacanthopterygii</taxon>
        <taxon>Esociformes</taxon>
        <taxon>Esocidae</taxon>
        <taxon>Esox</taxon>
    </lineage>
</organism>
<reference evidence="8" key="3">
    <citation type="submission" date="2025-09" db="UniProtKB">
        <authorList>
            <consortium name="Ensembl"/>
        </authorList>
    </citation>
    <scope>IDENTIFICATION</scope>
</reference>
<proteinExistence type="inferred from homology"/>
<dbReference type="InterPro" id="IPR033121">
    <property type="entry name" value="PEPTIDASE_A1"/>
</dbReference>
<accession>A0AAY5KZ69</accession>
<gene>
    <name evidence="8" type="primary">MICOS10-NBL1</name>
</gene>
<protein>
    <recommendedName>
        <fullName evidence="7">Peptidase A1 domain-containing protein</fullName>
    </recommendedName>
</protein>
<dbReference type="Ensembl" id="ENSELUT00000097707.1">
    <property type="protein sequence ID" value="ENSELUP00000093605.1"/>
    <property type="gene ID" value="ENSELUG00000035206.1"/>
</dbReference>
<evidence type="ECO:0000259" key="7">
    <source>
        <dbReference type="PROSITE" id="PS51767"/>
    </source>
</evidence>
<reference evidence="8 9" key="1">
    <citation type="submission" date="2020-02" db="EMBL/GenBank/DDBJ databases">
        <title>Esox lucius (northern pike) genome, fEsoLuc1, primary haplotype.</title>
        <authorList>
            <person name="Myers G."/>
            <person name="Karagic N."/>
            <person name="Meyer A."/>
            <person name="Pippel M."/>
            <person name="Reichard M."/>
            <person name="Winkler S."/>
            <person name="Tracey A."/>
            <person name="Sims Y."/>
            <person name="Howe K."/>
            <person name="Rhie A."/>
            <person name="Formenti G."/>
            <person name="Durbin R."/>
            <person name="Fedrigo O."/>
            <person name="Jarvis E.D."/>
        </authorList>
    </citation>
    <scope>NUCLEOTIDE SEQUENCE [LARGE SCALE GENOMIC DNA]</scope>
</reference>
<feature type="domain" description="Peptidase A1" evidence="7">
    <location>
        <begin position="1"/>
        <end position="81"/>
    </location>
</feature>
<keyword evidence="5" id="KW-0378">Hydrolase</keyword>
<comment type="similarity">
    <text evidence="1">Belongs to the peptidase A1 family.</text>
</comment>
<evidence type="ECO:0000256" key="2">
    <source>
        <dbReference type="ARBA" id="ARBA00022670"/>
    </source>
</evidence>
<dbReference type="PANTHER" id="PTHR47966:SF22">
    <property type="entry name" value="PEPSIN A-3-RELATED"/>
    <property type="match status" value="1"/>
</dbReference>
<dbReference type="PANTHER" id="PTHR47966">
    <property type="entry name" value="BETA-SITE APP-CLEAVING ENZYME, ISOFORM A-RELATED"/>
    <property type="match status" value="1"/>
</dbReference>
<evidence type="ECO:0000256" key="6">
    <source>
        <dbReference type="ARBA" id="ARBA00023157"/>
    </source>
</evidence>
<dbReference type="GeneTree" id="ENSGT01140000283428"/>
<evidence type="ECO:0000256" key="3">
    <source>
        <dbReference type="ARBA" id="ARBA00022750"/>
    </source>
</evidence>
<evidence type="ECO:0000256" key="1">
    <source>
        <dbReference type="ARBA" id="ARBA00007447"/>
    </source>
</evidence>
<dbReference type="Pfam" id="PF00026">
    <property type="entry name" value="Asp"/>
    <property type="match status" value="1"/>
</dbReference>
<dbReference type="InterPro" id="IPR021109">
    <property type="entry name" value="Peptidase_aspartic_dom_sf"/>
</dbReference>
<dbReference type="InterPro" id="IPR001461">
    <property type="entry name" value="Aspartic_peptidase_A1"/>
</dbReference>